<proteinExistence type="predicted"/>
<reference evidence="2 3" key="1">
    <citation type="submission" date="2017-01" db="EMBL/GenBank/DDBJ databases">
        <title>Complete genome sequence of esterase-producing bacterium Croceicoccus marinus E4A9.</title>
        <authorList>
            <person name="Wu Y.-H."/>
            <person name="Cheng H."/>
            <person name="Xu L."/>
            <person name="Huo Y.-Y."/>
            <person name="Wang C.-S."/>
            <person name="Xu X.-W."/>
        </authorList>
    </citation>
    <scope>NUCLEOTIDE SEQUENCE [LARGE SCALE GENOMIC DNA]</scope>
    <source>
        <strain evidence="2 3">E4A9</strain>
        <plasmid evidence="3">Plasmid pcme4a9i</plasmid>
    </source>
</reference>
<sequence length="149" mass="16060">MPVNRHFPIAVPGSDSGTPRRVVRWLLAMLYAAAGVLHLAMPAPFLGITPGWVPHAPLMIALTGLAELAGAAGLTQPWSARLRQAAGWGLAAYALCVWPANIQHMLMDMAQPDRGLGWAYHGPRMLLQPVLIWAALWCSGAVGLRRRDA</sequence>
<name>A0A1Z1FG58_9SPHN</name>
<keyword evidence="2" id="KW-0614">Plasmid</keyword>
<keyword evidence="1" id="KW-0472">Membrane</keyword>
<dbReference type="AlphaFoldDB" id="A0A1Z1FG58"/>
<keyword evidence="1" id="KW-0812">Transmembrane</keyword>
<organism evidence="2 3">
    <name type="scientific">Croceicoccus marinus</name>
    <dbReference type="NCBI Taxonomy" id="450378"/>
    <lineage>
        <taxon>Bacteria</taxon>
        <taxon>Pseudomonadati</taxon>
        <taxon>Pseudomonadota</taxon>
        <taxon>Alphaproteobacteria</taxon>
        <taxon>Sphingomonadales</taxon>
        <taxon>Erythrobacteraceae</taxon>
        <taxon>Croceicoccus</taxon>
    </lineage>
</organism>
<keyword evidence="1" id="KW-1133">Transmembrane helix</keyword>
<protein>
    <recommendedName>
        <fullName evidence="4">DoxX family protein</fullName>
    </recommendedName>
</protein>
<dbReference type="KEGG" id="cman:A9D14_15715"/>
<keyword evidence="3" id="KW-1185">Reference proteome</keyword>
<feature type="transmembrane region" description="Helical" evidence="1">
    <location>
        <begin position="22"/>
        <end position="40"/>
    </location>
</feature>
<geneLocation type="plasmid" evidence="3">
    <name>pcme4a9i</name>
</geneLocation>
<evidence type="ECO:0000313" key="2">
    <source>
        <dbReference type="EMBL" id="ARU17801.1"/>
    </source>
</evidence>
<evidence type="ECO:0000256" key="1">
    <source>
        <dbReference type="SAM" id="Phobius"/>
    </source>
</evidence>
<dbReference type="STRING" id="450378.GCA_001661675_03157"/>
<accession>A0A1Z1FG58</accession>
<dbReference type="OrthoDB" id="8856615at2"/>
<gene>
    <name evidence="2" type="ORF">A9D14_15715</name>
</gene>
<evidence type="ECO:0008006" key="4">
    <source>
        <dbReference type="Google" id="ProtNLM"/>
    </source>
</evidence>
<dbReference type="PANTHER" id="PTHR36974:SF1">
    <property type="entry name" value="DOXX FAMILY MEMBRANE PROTEIN"/>
    <property type="match status" value="1"/>
</dbReference>
<feature type="transmembrane region" description="Helical" evidence="1">
    <location>
        <begin position="52"/>
        <end position="74"/>
    </location>
</feature>
<feature type="transmembrane region" description="Helical" evidence="1">
    <location>
        <begin position="126"/>
        <end position="144"/>
    </location>
</feature>
<evidence type="ECO:0000313" key="3">
    <source>
        <dbReference type="Proteomes" id="UP000195807"/>
    </source>
</evidence>
<dbReference type="RefSeq" id="WP_157668278.1">
    <property type="nucleotide sequence ID" value="NZ_CP019603.1"/>
</dbReference>
<dbReference type="Proteomes" id="UP000195807">
    <property type="component" value="Plasmid pCME4A9I"/>
</dbReference>
<dbReference type="EMBL" id="CP019603">
    <property type="protein sequence ID" value="ARU17801.1"/>
    <property type="molecule type" value="Genomic_DNA"/>
</dbReference>
<feature type="transmembrane region" description="Helical" evidence="1">
    <location>
        <begin position="86"/>
        <end position="106"/>
    </location>
</feature>
<dbReference type="PANTHER" id="PTHR36974">
    <property type="entry name" value="MEMBRANE PROTEIN-RELATED"/>
    <property type="match status" value="1"/>
</dbReference>